<accession>A0ABS7KX61</accession>
<sequence>MEYTIKEVANKTNLSTYTIRYYEKEGLLPTVSRDKAGNRVFSDDDLEWISIVCCLKNTGMPIKDIKTYMDLKKEGDSTLEVRRTIVTDHKKAVENKISQLMKELKKVNEKVKYYDTACEDGTEAFVKNKCKIKNIRMK</sequence>
<dbReference type="CDD" id="cd01109">
    <property type="entry name" value="HTH_YyaN"/>
    <property type="match status" value="1"/>
</dbReference>
<dbReference type="InterPro" id="IPR047057">
    <property type="entry name" value="MerR_fam"/>
</dbReference>
<evidence type="ECO:0000259" key="2">
    <source>
        <dbReference type="PROSITE" id="PS50937"/>
    </source>
</evidence>
<dbReference type="InterPro" id="IPR000551">
    <property type="entry name" value="MerR-type_HTH_dom"/>
</dbReference>
<dbReference type="SUPFAM" id="SSF46955">
    <property type="entry name" value="Putative DNA-binding domain"/>
    <property type="match status" value="1"/>
</dbReference>
<dbReference type="EMBL" id="JAIKTU010000005">
    <property type="protein sequence ID" value="MBY0755395.1"/>
    <property type="molecule type" value="Genomic_DNA"/>
</dbReference>
<evidence type="ECO:0000313" key="3">
    <source>
        <dbReference type="EMBL" id="MBY0755395.1"/>
    </source>
</evidence>
<dbReference type="PANTHER" id="PTHR30204">
    <property type="entry name" value="REDOX-CYCLING DRUG-SENSING TRANSCRIPTIONAL ACTIVATOR SOXR"/>
    <property type="match status" value="1"/>
</dbReference>
<gene>
    <name evidence="3" type="ORF">K5V21_07985</name>
</gene>
<comment type="caution">
    <text evidence="3">The sequence shown here is derived from an EMBL/GenBank/DDBJ whole genome shotgun (WGS) entry which is preliminary data.</text>
</comment>
<evidence type="ECO:0000313" key="4">
    <source>
        <dbReference type="Proteomes" id="UP001299068"/>
    </source>
</evidence>
<dbReference type="InterPro" id="IPR009061">
    <property type="entry name" value="DNA-bd_dom_put_sf"/>
</dbReference>
<feature type="domain" description="HTH merR-type" evidence="2">
    <location>
        <begin position="1"/>
        <end position="71"/>
    </location>
</feature>
<organism evidence="3 4">
    <name type="scientific">Clostridium sardiniense</name>
    <name type="common">Clostridium absonum</name>
    <dbReference type="NCBI Taxonomy" id="29369"/>
    <lineage>
        <taxon>Bacteria</taxon>
        <taxon>Bacillati</taxon>
        <taxon>Bacillota</taxon>
        <taxon>Clostridia</taxon>
        <taxon>Eubacteriales</taxon>
        <taxon>Clostridiaceae</taxon>
        <taxon>Clostridium</taxon>
    </lineage>
</organism>
<dbReference type="Gene3D" id="1.10.1660.10">
    <property type="match status" value="1"/>
</dbReference>
<reference evidence="3 4" key="1">
    <citation type="journal article" date="2021" name="Cell Host Microbe">
        <title>in vivo commensal control of Clostridioides difficile virulence.</title>
        <authorList>
            <person name="Girinathan B.P."/>
            <person name="Dibenedetto N."/>
            <person name="Worley J.N."/>
            <person name="Peltier J."/>
            <person name="Arrieta-Ortiz M.L."/>
            <person name="Rupa Christinal Immanuel S."/>
            <person name="Lavin R."/>
            <person name="Delaney M.L."/>
            <person name="Cummins C."/>
            <person name="Hoffmann M."/>
            <person name="Luo Y."/>
            <person name="Gonzalez-Escalona N."/>
            <person name="Allard M."/>
            <person name="Onderdonk A.B."/>
            <person name="Gerber G.K."/>
            <person name="Sonenshein A.L."/>
            <person name="Baliga N."/>
            <person name="Dupuy B."/>
            <person name="Bry L."/>
        </authorList>
    </citation>
    <scope>NUCLEOTIDE SEQUENCE [LARGE SCALE GENOMIC DNA]</scope>
    <source>
        <strain evidence="3 4">DSM 599</strain>
    </source>
</reference>
<evidence type="ECO:0000256" key="1">
    <source>
        <dbReference type="ARBA" id="ARBA00023125"/>
    </source>
</evidence>
<proteinExistence type="predicted"/>
<dbReference type="Pfam" id="PF13411">
    <property type="entry name" value="MerR_1"/>
    <property type="match status" value="1"/>
</dbReference>
<name>A0ABS7KX61_CLOSR</name>
<dbReference type="PANTHER" id="PTHR30204:SF82">
    <property type="entry name" value="TRANSCRIPTIONAL REGULATOR, MERR FAMILY"/>
    <property type="match status" value="1"/>
</dbReference>
<dbReference type="RefSeq" id="WP_221860640.1">
    <property type="nucleotide sequence ID" value="NZ_JAIKTU010000005.1"/>
</dbReference>
<dbReference type="Proteomes" id="UP001299068">
    <property type="component" value="Unassembled WGS sequence"/>
</dbReference>
<protein>
    <submittedName>
        <fullName evidence="3">MerR family transcriptional regulator</fullName>
    </submittedName>
</protein>
<dbReference type="PRINTS" id="PR00040">
    <property type="entry name" value="HTHMERR"/>
</dbReference>
<dbReference type="SMART" id="SM00422">
    <property type="entry name" value="HTH_MERR"/>
    <property type="match status" value="1"/>
</dbReference>
<keyword evidence="4" id="KW-1185">Reference proteome</keyword>
<dbReference type="PROSITE" id="PS50937">
    <property type="entry name" value="HTH_MERR_2"/>
    <property type="match status" value="1"/>
</dbReference>
<keyword evidence="1" id="KW-0238">DNA-binding</keyword>